<dbReference type="Pfam" id="PF08245">
    <property type="entry name" value="Mur_ligase_M"/>
    <property type="match status" value="1"/>
</dbReference>
<keyword evidence="11 19" id="KW-0961">Cell wall biogenesis/degradation</keyword>
<keyword evidence="9 19" id="KW-0573">Peptidoglycan synthesis</keyword>
<comment type="catalytic activity">
    <reaction evidence="12 19">
        <text>UDP-N-acetyl-alpha-D-muramoyl-L-alanyl-D-glutamate + meso-2,6-diaminopimelate + ATP = UDP-N-acetyl-alpha-D-muramoyl-L-alanyl-gamma-D-glutamyl-meso-2,6-diaminopimelate + ADP + phosphate + H(+)</text>
        <dbReference type="Rhea" id="RHEA:23676"/>
        <dbReference type="ChEBI" id="CHEBI:15378"/>
        <dbReference type="ChEBI" id="CHEBI:30616"/>
        <dbReference type="ChEBI" id="CHEBI:43474"/>
        <dbReference type="ChEBI" id="CHEBI:57791"/>
        <dbReference type="ChEBI" id="CHEBI:83900"/>
        <dbReference type="ChEBI" id="CHEBI:83905"/>
        <dbReference type="ChEBI" id="CHEBI:456216"/>
        <dbReference type="EC" id="6.3.2.13"/>
    </reaction>
</comment>
<evidence type="ECO:0000259" key="23">
    <source>
        <dbReference type="Pfam" id="PF08245"/>
    </source>
</evidence>
<feature type="modified residue" description="N6-carboxylysine" evidence="19">
    <location>
        <position position="219"/>
    </location>
</feature>
<dbReference type="InterPro" id="IPR036565">
    <property type="entry name" value="Mur-like_cat_sf"/>
</dbReference>
<dbReference type="HAMAP" id="MF_00208">
    <property type="entry name" value="MurE"/>
    <property type="match status" value="1"/>
</dbReference>
<dbReference type="GO" id="GO:0008765">
    <property type="term" value="F:UDP-N-acetylmuramoylalanyl-D-glutamate-2,6-diaminopimelate ligase activity"/>
    <property type="evidence" value="ECO:0007669"/>
    <property type="project" value="UniProtKB-UniRule"/>
</dbReference>
<dbReference type="Pfam" id="PF01225">
    <property type="entry name" value="Mur_ligase"/>
    <property type="match status" value="1"/>
</dbReference>
<organism evidence="24 25">
    <name type="scientific">Thermotalea metallivorans</name>
    <dbReference type="NCBI Taxonomy" id="520762"/>
    <lineage>
        <taxon>Bacteria</taxon>
        <taxon>Bacillati</taxon>
        <taxon>Bacillota</taxon>
        <taxon>Clostridia</taxon>
        <taxon>Peptostreptococcales</taxon>
        <taxon>Thermotaleaceae</taxon>
        <taxon>Thermotalea</taxon>
    </lineage>
</organism>
<comment type="caution">
    <text evidence="19">Lacks conserved residue(s) required for the propagation of feature annotation.</text>
</comment>
<dbReference type="SUPFAM" id="SSF53623">
    <property type="entry name" value="MurD-like peptide ligases, catalytic domain"/>
    <property type="match status" value="1"/>
</dbReference>
<dbReference type="PANTHER" id="PTHR23135">
    <property type="entry name" value="MUR LIGASE FAMILY MEMBER"/>
    <property type="match status" value="1"/>
</dbReference>
<dbReference type="GO" id="GO:0005524">
    <property type="term" value="F:ATP binding"/>
    <property type="evidence" value="ECO:0007669"/>
    <property type="project" value="UniProtKB-UniRule"/>
</dbReference>
<keyword evidence="10 19" id="KW-0131">Cell cycle</keyword>
<comment type="similarity">
    <text evidence="2 19">Belongs to the MurCDEF family. MurE subfamily.</text>
</comment>
<evidence type="ECO:0000256" key="2">
    <source>
        <dbReference type="ARBA" id="ARBA00005898"/>
    </source>
</evidence>
<evidence type="ECO:0000256" key="6">
    <source>
        <dbReference type="ARBA" id="ARBA00022741"/>
    </source>
</evidence>
<dbReference type="PANTHER" id="PTHR23135:SF4">
    <property type="entry name" value="UDP-N-ACETYLMURAMOYL-L-ALANYL-D-GLUTAMATE--2,6-DIAMINOPIMELATE LIGASE MURE HOMOLOG, CHLOROPLASTIC"/>
    <property type="match status" value="1"/>
</dbReference>
<comment type="function">
    <text evidence="13 19">Catalyzes the addition of meso-diaminopimelic acid to the nucleotide precursor UDP-N-acetylmuramoyl-L-alanyl-D-glutamate (UMAG) in the biosynthesis of bacterial cell-wall peptidoglycan.</text>
</comment>
<feature type="domain" description="Mur ligase C-terminal" evidence="22">
    <location>
        <begin position="331"/>
        <end position="458"/>
    </location>
</feature>
<keyword evidence="19" id="KW-0460">Magnesium</keyword>
<feature type="binding site" evidence="19">
    <location>
        <position position="179"/>
    </location>
    <ligand>
        <name>UDP-N-acetyl-alpha-D-muramoyl-L-alanyl-D-glutamate</name>
        <dbReference type="ChEBI" id="CHEBI:83900"/>
    </ligand>
</feature>
<feature type="domain" description="Mur ligase central" evidence="23">
    <location>
        <begin position="108"/>
        <end position="308"/>
    </location>
</feature>
<proteinExistence type="inferred from homology"/>
<feature type="binding site" evidence="19">
    <location>
        <position position="30"/>
    </location>
    <ligand>
        <name>UDP-N-acetyl-alpha-D-muramoyl-L-alanyl-D-glutamate</name>
        <dbReference type="ChEBI" id="CHEBI:83900"/>
    </ligand>
</feature>
<dbReference type="Gene3D" id="3.40.1190.10">
    <property type="entry name" value="Mur-like, catalytic domain"/>
    <property type="match status" value="1"/>
</dbReference>
<comment type="caution">
    <text evidence="24">The sequence shown here is derived from an EMBL/GenBank/DDBJ whole genome shotgun (WGS) entry which is preliminary data.</text>
</comment>
<evidence type="ECO:0000256" key="16">
    <source>
        <dbReference type="ARBA" id="ARBA00075482"/>
    </source>
</evidence>
<dbReference type="PATRIC" id="fig|520762.4.peg.1547"/>
<evidence type="ECO:0000256" key="19">
    <source>
        <dbReference type="HAMAP-Rule" id="MF_00208"/>
    </source>
</evidence>
<dbReference type="NCBIfam" id="TIGR01085">
    <property type="entry name" value="murE"/>
    <property type="match status" value="1"/>
</dbReference>
<evidence type="ECO:0000256" key="15">
    <source>
        <dbReference type="ARBA" id="ARBA00072883"/>
    </source>
</evidence>
<feature type="binding site" evidence="19">
    <location>
        <begin position="152"/>
        <end position="153"/>
    </location>
    <ligand>
        <name>UDP-N-acetyl-alpha-D-muramoyl-L-alanyl-D-glutamate</name>
        <dbReference type="ChEBI" id="CHEBI:83900"/>
    </ligand>
</feature>
<protein>
    <recommendedName>
        <fullName evidence="15 19">UDP-N-acetylmuramoyl-L-alanyl-D-glutamate--2,6-diaminopimelate ligase</fullName>
        <ecNumber evidence="14 19">6.3.2.13</ecNumber>
    </recommendedName>
    <alternativeName>
        <fullName evidence="16 19">Meso-A2pm-adding enzyme</fullName>
    </alternativeName>
    <alternativeName>
        <fullName evidence="17 19">Meso-diaminopimelate-adding enzyme</fullName>
    </alternativeName>
    <alternativeName>
        <fullName evidence="18 19">UDP-MurNAc-L-Ala-D-Glu:meso-diaminopimelate ligase</fullName>
    </alternativeName>
    <alternativeName>
        <fullName evidence="19">UDP-MurNAc-tripeptide synthetase</fullName>
    </alternativeName>
    <alternativeName>
        <fullName evidence="19">UDP-N-acetylmuramyl-tripeptide synthetase</fullName>
    </alternativeName>
</protein>
<dbReference type="RefSeq" id="WP_068555989.1">
    <property type="nucleotide sequence ID" value="NZ_LOEE01000030.1"/>
</dbReference>
<dbReference type="SUPFAM" id="SSF63418">
    <property type="entry name" value="MurE/MurF N-terminal domain"/>
    <property type="match status" value="1"/>
</dbReference>
<keyword evidence="5 19" id="KW-0132">Cell division</keyword>
<accession>A0A140L5V1</accession>
<feature type="binding site" evidence="19">
    <location>
        <position position="187"/>
    </location>
    <ligand>
        <name>UDP-N-acetyl-alpha-D-muramoyl-L-alanyl-D-glutamate</name>
        <dbReference type="ChEBI" id="CHEBI:83900"/>
    </ligand>
</feature>
<dbReference type="Pfam" id="PF02875">
    <property type="entry name" value="Mur_ligase_C"/>
    <property type="match status" value="1"/>
</dbReference>
<dbReference type="PROSITE" id="PS01011">
    <property type="entry name" value="FOLYLPOLYGLU_SYNT_1"/>
    <property type="match status" value="1"/>
</dbReference>
<reference evidence="24 25" key="1">
    <citation type="submission" date="2015-12" db="EMBL/GenBank/DDBJ databases">
        <title>Draft genome sequence of the thermoanaerobe Thermotalea metallivorans, an isolate from the runoff channel of the Great Artesian Basin, Australia.</title>
        <authorList>
            <person name="Patel B.K."/>
        </authorList>
    </citation>
    <scope>NUCLEOTIDE SEQUENCE [LARGE SCALE GENOMIC DNA]</scope>
    <source>
        <strain evidence="24 25">B2-1</strain>
    </source>
</reference>
<comment type="PTM">
    <text evidence="19">Carboxylation is probably crucial for Mg(2+) binding and, consequently, for the gamma-phosphate positioning of ATP.</text>
</comment>
<feature type="binding site" evidence="19">
    <location>
        <begin position="404"/>
        <end position="407"/>
    </location>
    <ligand>
        <name>meso-2,6-diaminopimelate</name>
        <dbReference type="ChEBI" id="CHEBI:57791"/>
    </ligand>
</feature>
<evidence type="ECO:0000256" key="5">
    <source>
        <dbReference type="ARBA" id="ARBA00022618"/>
    </source>
</evidence>
<dbReference type="OrthoDB" id="9800958at2"/>
<evidence type="ECO:0000256" key="7">
    <source>
        <dbReference type="ARBA" id="ARBA00022840"/>
    </source>
</evidence>
<dbReference type="InterPro" id="IPR035911">
    <property type="entry name" value="MurE/MurF_N"/>
</dbReference>
<dbReference type="NCBIfam" id="NF001126">
    <property type="entry name" value="PRK00139.1-4"/>
    <property type="match status" value="1"/>
</dbReference>
<keyword evidence="4 19" id="KW-0436">Ligase</keyword>
<dbReference type="STRING" id="520762.AN619_13890"/>
<dbReference type="GO" id="GO:0000287">
    <property type="term" value="F:magnesium ion binding"/>
    <property type="evidence" value="ECO:0007669"/>
    <property type="project" value="UniProtKB-UniRule"/>
</dbReference>
<dbReference type="FunFam" id="3.90.190.20:FF:000006">
    <property type="entry name" value="UDP-N-acetylmuramoyl-L-alanyl-D-glutamate--2,6-diaminopimelate ligase"/>
    <property type="match status" value="1"/>
</dbReference>
<dbReference type="EMBL" id="LOEE01000030">
    <property type="protein sequence ID" value="KXG75926.1"/>
    <property type="molecule type" value="Genomic_DNA"/>
</dbReference>
<comment type="pathway">
    <text evidence="1 19 20">Cell wall biogenesis; peptidoglycan biosynthesis.</text>
</comment>
<dbReference type="InterPro" id="IPR036615">
    <property type="entry name" value="Mur_ligase_C_dom_sf"/>
</dbReference>
<dbReference type="InterPro" id="IPR018109">
    <property type="entry name" value="Folylpolyglutamate_synth_CS"/>
</dbReference>
<keyword evidence="8 19" id="KW-0133">Cell shape</keyword>
<dbReference type="AlphaFoldDB" id="A0A140L5V1"/>
<feature type="binding site" evidence="19">
    <location>
        <position position="460"/>
    </location>
    <ligand>
        <name>meso-2,6-diaminopimelate</name>
        <dbReference type="ChEBI" id="CHEBI:57791"/>
    </ligand>
</feature>
<comment type="subcellular location">
    <subcellularLocation>
        <location evidence="19 20">Cytoplasm</location>
    </subcellularLocation>
</comment>
<feature type="binding site" evidence="19">
    <location>
        <begin position="110"/>
        <end position="116"/>
    </location>
    <ligand>
        <name>ATP</name>
        <dbReference type="ChEBI" id="CHEBI:30616"/>
    </ligand>
</feature>
<dbReference type="InterPro" id="IPR013221">
    <property type="entry name" value="Mur_ligase_cen"/>
</dbReference>
<evidence type="ECO:0000256" key="1">
    <source>
        <dbReference type="ARBA" id="ARBA00004752"/>
    </source>
</evidence>
<dbReference type="GO" id="GO:0005737">
    <property type="term" value="C:cytoplasm"/>
    <property type="evidence" value="ECO:0007669"/>
    <property type="project" value="UniProtKB-SubCell"/>
</dbReference>
<dbReference type="Proteomes" id="UP000070456">
    <property type="component" value="Unassembled WGS sequence"/>
</dbReference>
<sequence length="487" mass="54673">MKLIDLMQNADILHWMGDRDMEIQGVAYDSRRIEQDFVFVCIQGMKADGHDFIQQAIEKGAKAIVVEKDVEVHPSIAVVKVPNGRKALSQIGANFYGNPSAQMDIIGVTGTNGKTTVTHWIKQILETNGTNSGLIGTLSYKILDKEYKASNTTPESLELHRLFREMLDFRVDTCTMEVSSHSLELDRVAHVHFNVGVFTNLTPDHMDFHGNIENYRKAKTKLFYQTTLGNVINIDDLYGQQIADEIKRLDARLITYGISEKADIYAKDIQISPKGTIYHLVAPEFEGKIRINIPGMFSVYNSLAAIGACYALGYGFEEIKKGVENFKGVPGRFELVEDTKDMTIVVDYAHTPDALENVLKTIQGFCTGKIITVFGCGGDRDKKKRPMMGEIAGRLSDYCVITSDNPRTEDPQAILNDIEVGIKGTDCKYKMILDRKEAIREAIRMGRPEDIILIAGKGHETYQIIGEQVFDFDDKKIAQEILREEIK</sequence>
<evidence type="ECO:0000259" key="21">
    <source>
        <dbReference type="Pfam" id="PF01225"/>
    </source>
</evidence>
<dbReference type="InterPro" id="IPR004101">
    <property type="entry name" value="Mur_ligase_C"/>
</dbReference>
<evidence type="ECO:0000256" key="20">
    <source>
        <dbReference type="RuleBase" id="RU004135"/>
    </source>
</evidence>
<dbReference type="SUPFAM" id="SSF53244">
    <property type="entry name" value="MurD-like peptide ligases, peptide-binding domain"/>
    <property type="match status" value="1"/>
</dbReference>
<feature type="binding site" evidence="19">
    <location>
        <position position="151"/>
    </location>
    <ligand>
        <name>UDP-N-acetyl-alpha-D-muramoyl-L-alanyl-D-glutamate</name>
        <dbReference type="ChEBI" id="CHEBI:83900"/>
    </ligand>
</feature>
<dbReference type="GO" id="GO:0071555">
    <property type="term" value="P:cell wall organization"/>
    <property type="evidence" value="ECO:0007669"/>
    <property type="project" value="UniProtKB-KW"/>
</dbReference>
<dbReference type="InterPro" id="IPR005761">
    <property type="entry name" value="UDP-N-AcMur-Glu-dNH2Pim_ligase"/>
</dbReference>
<evidence type="ECO:0000256" key="4">
    <source>
        <dbReference type="ARBA" id="ARBA00022598"/>
    </source>
</evidence>
<evidence type="ECO:0000256" key="12">
    <source>
        <dbReference type="ARBA" id="ARBA00050251"/>
    </source>
</evidence>
<dbReference type="Gene3D" id="3.90.190.20">
    <property type="entry name" value="Mur ligase, C-terminal domain"/>
    <property type="match status" value="1"/>
</dbReference>
<keyword evidence="3 19" id="KW-0963">Cytoplasm</keyword>
<dbReference type="GO" id="GO:0008360">
    <property type="term" value="P:regulation of cell shape"/>
    <property type="evidence" value="ECO:0007669"/>
    <property type="project" value="UniProtKB-KW"/>
</dbReference>
<feature type="binding site" evidence="19">
    <location>
        <position position="380"/>
    </location>
    <ligand>
        <name>meso-2,6-diaminopimelate</name>
        <dbReference type="ChEBI" id="CHEBI:57791"/>
    </ligand>
</feature>
<evidence type="ECO:0000256" key="3">
    <source>
        <dbReference type="ARBA" id="ARBA00022490"/>
    </source>
</evidence>
<evidence type="ECO:0000256" key="13">
    <source>
        <dbReference type="ARBA" id="ARBA00056782"/>
    </source>
</evidence>
<keyword evidence="25" id="KW-1185">Reference proteome</keyword>
<feature type="binding site" evidence="19">
    <location>
        <position position="456"/>
    </location>
    <ligand>
        <name>meso-2,6-diaminopimelate</name>
        <dbReference type="ChEBI" id="CHEBI:57791"/>
    </ligand>
</feature>
<dbReference type="UniPathway" id="UPA00219"/>
<evidence type="ECO:0000313" key="24">
    <source>
        <dbReference type="EMBL" id="KXG75926.1"/>
    </source>
</evidence>
<evidence type="ECO:0000256" key="11">
    <source>
        <dbReference type="ARBA" id="ARBA00023316"/>
    </source>
</evidence>
<evidence type="ECO:0000256" key="10">
    <source>
        <dbReference type="ARBA" id="ARBA00023306"/>
    </source>
</evidence>
<dbReference type="Gene3D" id="3.40.1390.10">
    <property type="entry name" value="MurE/MurF, N-terminal domain"/>
    <property type="match status" value="1"/>
</dbReference>
<evidence type="ECO:0000256" key="17">
    <source>
        <dbReference type="ARBA" id="ARBA00076158"/>
    </source>
</evidence>
<dbReference type="EC" id="6.3.2.13" evidence="14 19"/>
<dbReference type="GO" id="GO:0009252">
    <property type="term" value="P:peptidoglycan biosynthetic process"/>
    <property type="evidence" value="ECO:0007669"/>
    <property type="project" value="UniProtKB-UniRule"/>
</dbReference>
<keyword evidence="6 19" id="KW-0547">Nucleotide-binding</keyword>
<evidence type="ECO:0000256" key="14">
    <source>
        <dbReference type="ARBA" id="ARBA00066633"/>
    </source>
</evidence>
<dbReference type="GO" id="GO:0051301">
    <property type="term" value="P:cell division"/>
    <property type="evidence" value="ECO:0007669"/>
    <property type="project" value="UniProtKB-KW"/>
</dbReference>
<keyword evidence="7 19" id="KW-0067">ATP-binding</keyword>
<dbReference type="InterPro" id="IPR000713">
    <property type="entry name" value="Mur_ligase_N"/>
</dbReference>
<evidence type="ECO:0000313" key="25">
    <source>
        <dbReference type="Proteomes" id="UP000070456"/>
    </source>
</evidence>
<evidence type="ECO:0000256" key="8">
    <source>
        <dbReference type="ARBA" id="ARBA00022960"/>
    </source>
</evidence>
<dbReference type="GO" id="GO:0004326">
    <property type="term" value="F:tetrahydrofolylpolyglutamate synthase activity"/>
    <property type="evidence" value="ECO:0007669"/>
    <property type="project" value="InterPro"/>
</dbReference>
<evidence type="ECO:0000259" key="22">
    <source>
        <dbReference type="Pfam" id="PF02875"/>
    </source>
</evidence>
<evidence type="ECO:0000256" key="18">
    <source>
        <dbReference type="ARBA" id="ARBA00081560"/>
    </source>
</evidence>
<name>A0A140L5V1_9FIRM</name>
<gene>
    <name evidence="24" type="primary">murE_1</name>
    <name evidence="19" type="synonym">murE</name>
    <name evidence="24" type="ORF">AN619_13890</name>
</gene>
<comment type="cofactor">
    <cofactor evidence="19">
        <name>Mg(2+)</name>
        <dbReference type="ChEBI" id="CHEBI:18420"/>
    </cofactor>
</comment>
<evidence type="ECO:0000256" key="9">
    <source>
        <dbReference type="ARBA" id="ARBA00022984"/>
    </source>
</evidence>
<dbReference type="NCBIfam" id="NF001124">
    <property type="entry name" value="PRK00139.1-2"/>
    <property type="match status" value="1"/>
</dbReference>
<feature type="domain" description="Mur ligase N-terminal catalytic" evidence="21">
    <location>
        <begin position="22"/>
        <end position="96"/>
    </location>
</feature>
<feature type="short sequence motif" description="Meso-diaminopimelate recognition motif" evidence="19">
    <location>
        <begin position="404"/>
        <end position="407"/>
    </location>
</feature>